<dbReference type="InterPro" id="IPR037050">
    <property type="entry name" value="DUF1254_sf"/>
</dbReference>
<dbReference type="Gene3D" id="2.60.120.600">
    <property type="entry name" value="Domain of unknown function DUF1214, C-terminal domain"/>
    <property type="match status" value="1"/>
</dbReference>
<dbReference type="RefSeq" id="WP_286661317.1">
    <property type="nucleotide sequence ID" value="NZ_JASZYV010000003.1"/>
</dbReference>
<feature type="domain" description="DUF1214" evidence="2">
    <location>
        <begin position="375"/>
        <end position="480"/>
    </location>
</feature>
<evidence type="ECO:0000256" key="1">
    <source>
        <dbReference type="SAM" id="SignalP"/>
    </source>
</evidence>
<organism evidence="4 5">
    <name type="scientific">Variovorax dokdonensis</name>
    <dbReference type="NCBI Taxonomy" id="344883"/>
    <lineage>
        <taxon>Bacteria</taxon>
        <taxon>Pseudomonadati</taxon>
        <taxon>Pseudomonadota</taxon>
        <taxon>Betaproteobacteria</taxon>
        <taxon>Burkholderiales</taxon>
        <taxon>Comamonadaceae</taxon>
        <taxon>Variovorax</taxon>
    </lineage>
</organism>
<dbReference type="InterPro" id="IPR037049">
    <property type="entry name" value="DUF1214_C_sf"/>
</dbReference>
<dbReference type="PANTHER" id="PTHR36509">
    <property type="entry name" value="BLL3101 PROTEIN"/>
    <property type="match status" value="1"/>
</dbReference>
<reference evidence="4" key="1">
    <citation type="submission" date="2023-06" db="EMBL/GenBank/DDBJ databases">
        <authorList>
            <person name="Jiang Y."/>
            <person name="Liu Q."/>
        </authorList>
    </citation>
    <scope>NUCLEOTIDE SEQUENCE</scope>
    <source>
        <strain evidence="4">CGMCC 1.12089</strain>
    </source>
</reference>
<evidence type="ECO:0000313" key="4">
    <source>
        <dbReference type="EMBL" id="MDM0046232.1"/>
    </source>
</evidence>
<dbReference type="PANTHER" id="PTHR36509:SF3">
    <property type="entry name" value="SIGNAL PEPTIDE PROTEIN"/>
    <property type="match status" value="1"/>
</dbReference>
<dbReference type="Gene3D" id="2.60.40.1610">
    <property type="entry name" value="Domain of unknown function DUF1254"/>
    <property type="match status" value="1"/>
</dbReference>
<evidence type="ECO:0000313" key="5">
    <source>
        <dbReference type="Proteomes" id="UP001174908"/>
    </source>
</evidence>
<protein>
    <submittedName>
        <fullName evidence="4">DUF1254 domain-containing protein</fullName>
    </submittedName>
</protein>
<dbReference type="Pfam" id="PF06863">
    <property type="entry name" value="DUF1254"/>
    <property type="match status" value="1"/>
</dbReference>
<accession>A0ABT7NE56</accession>
<evidence type="ECO:0000259" key="2">
    <source>
        <dbReference type="Pfam" id="PF06742"/>
    </source>
</evidence>
<dbReference type="InterPro" id="IPR010621">
    <property type="entry name" value="DUF1214"/>
</dbReference>
<dbReference type="EMBL" id="JASZYV010000003">
    <property type="protein sequence ID" value="MDM0046232.1"/>
    <property type="molecule type" value="Genomic_DNA"/>
</dbReference>
<feature type="chain" id="PRO_5046705428" evidence="1">
    <location>
        <begin position="22"/>
        <end position="506"/>
    </location>
</feature>
<feature type="domain" description="DUF1254" evidence="3">
    <location>
        <begin position="85"/>
        <end position="223"/>
    </location>
</feature>
<evidence type="ECO:0000259" key="3">
    <source>
        <dbReference type="Pfam" id="PF06863"/>
    </source>
</evidence>
<dbReference type="Proteomes" id="UP001174908">
    <property type="component" value="Unassembled WGS sequence"/>
</dbReference>
<sequence length="506" mass="56006">MSASRIAVAMATALVAMGATAASSRFDELANVPFKQGYPTQNDVNRLKDELLFQRAVQSYIWAQPALNMYAMKEGSEKQFGKGYNVLPIWKDRLNAKTLVTTPNSDVIYAMGYLDLKQDGPMVIEVPPGMQGILDDFFQRPICSEGEIEGRRWCGDVGLPGPDQGKGGKYLVLPPDFKGEVPAGYITMRSRTYGVFVFWRGFFSDPKQLAEPVEVMEQTRIYPLGKEAQAKPMEFPNASNVPVNMLYPRDGSAFKMLSRFIENEYVDPADMEMRGMLASLGIIKGKPFEPDARTAKILDQAARTATNIGHAVAYSPSPIVPNGVWYPDRKWLNVFPGNATFTADTFNYIDPRTGFFTFAYSASPGMAVNMENVGAKYPATYVDSKGEFLNGSRRYKLNLPKDIPAKLFWSVTIYDSITAAGVDNGQPFPSINTMDKPVQNADGSTDIYFGPSSPGNGKNWLKTLPGKGYFVLLRLYGPEKAFFDKAWKPGDLQRLSTAERGQPAAR</sequence>
<name>A0ABT7NE56_9BURK</name>
<dbReference type="Pfam" id="PF06742">
    <property type="entry name" value="DUF1214"/>
    <property type="match status" value="1"/>
</dbReference>
<gene>
    <name evidence="4" type="ORF">QTH91_17200</name>
</gene>
<dbReference type="Gene3D" id="1.10.3360.10">
    <property type="entry name" value="VPA0735-like domain"/>
    <property type="match status" value="1"/>
</dbReference>
<dbReference type="SUPFAM" id="SSF160935">
    <property type="entry name" value="VPA0735-like"/>
    <property type="match status" value="1"/>
</dbReference>
<keyword evidence="1" id="KW-0732">Signal</keyword>
<feature type="signal peptide" evidence="1">
    <location>
        <begin position="1"/>
        <end position="21"/>
    </location>
</feature>
<proteinExistence type="predicted"/>
<comment type="caution">
    <text evidence="4">The sequence shown here is derived from an EMBL/GenBank/DDBJ whole genome shotgun (WGS) entry which is preliminary data.</text>
</comment>
<keyword evidence="5" id="KW-1185">Reference proteome</keyword>
<dbReference type="InterPro" id="IPR010679">
    <property type="entry name" value="DUF1254"/>
</dbReference>